<feature type="transmembrane region" description="Helical" evidence="1">
    <location>
        <begin position="40"/>
        <end position="58"/>
    </location>
</feature>
<evidence type="ECO:0000313" key="2">
    <source>
        <dbReference type="EMBL" id="OXA42569.1"/>
    </source>
</evidence>
<accession>A0A226DBI7</accession>
<dbReference type="Proteomes" id="UP000198287">
    <property type="component" value="Unassembled WGS sequence"/>
</dbReference>
<evidence type="ECO:0000313" key="3">
    <source>
        <dbReference type="Proteomes" id="UP000198287"/>
    </source>
</evidence>
<dbReference type="OMA" id="WTITAFL"/>
<dbReference type="AlphaFoldDB" id="A0A226DBI7"/>
<keyword evidence="1" id="KW-0472">Membrane</keyword>
<feature type="transmembrane region" description="Helical" evidence="1">
    <location>
        <begin position="89"/>
        <end position="111"/>
    </location>
</feature>
<gene>
    <name evidence="2" type="ORF">Fcan01_22661</name>
</gene>
<sequence>MAGSFVVGLGAGVVILLVVWTVVLIAWVQLSAHQAGLRSLITGLSILITLVLLLIPTAKEGGLERRDAVTKNPDLLAPIDAFQVYDYMFIWKGILMAFMSIGIIVAFGVYVKEFWAAKVHGSLPVPTKKIISDFQ</sequence>
<dbReference type="EMBL" id="LNIX01000025">
    <property type="protein sequence ID" value="OXA42569.1"/>
    <property type="molecule type" value="Genomic_DNA"/>
</dbReference>
<evidence type="ECO:0000256" key="1">
    <source>
        <dbReference type="SAM" id="Phobius"/>
    </source>
</evidence>
<reference evidence="2 3" key="1">
    <citation type="submission" date="2015-12" db="EMBL/GenBank/DDBJ databases">
        <title>The genome of Folsomia candida.</title>
        <authorList>
            <person name="Faddeeva A."/>
            <person name="Derks M.F."/>
            <person name="Anvar Y."/>
            <person name="Smit S."/>
            <person name="Van Straalen N."/>
            <person name="Roelofs D."/>
        </authorList>
    </citation>
    <scope>NUCLEOTIDE SEQUENCE [LARGE SCALE GENOMIC DNA]</scope>
    <source>
        <strain evidence="2 3">VU population</strain>
        <tissue evidence="2">Whole body</tissue>
    </source>
</reference>
<keyword evidence="1" id="KW-1133">Transmembrane helix</keyword>
<organism evidence="2 3">
    <name type="scientific">Folsomia candida</name>
    <name type="common">Springtail</name>
    <dbReference type="NCBI Taxonomy" id="158441"/>
    <lineage>
        <taxon>Eukaryota</taxon>
        <taxon>Metazoa</taxon>
        <taxon>Ecdysozoa</taxon>
        <taxon>Arthropoda</taxon>
        <taxon>Hexapoda</taxon>
        <taxon>Collembola</taxon>
        <taxon>Entomobryomorpha</taxon>
        <taxon>Isotomoidea</taxon>
        <taxon>Isotomidae</taxon>
        <taxon>Proisotominae</taxon>
        <taxon>Folsomia</taxon>
    </lineage>
</organism>
<comment type="caution">
    <text evidence="2">The sequence shown here is derived from an EMBL/GenBank/DDBJ whole genome shotgun (WGS) entry which is preliminary data.</text>
</comment>
<feature type="transmembrane region" description="Helical" evidence="1">
    <location>
        <begin position="6"/>
        <end position="28"/>
    </location>
</feature>
<name>A0A226DBI7_FOLCA</name>
<keyword evidence="3" id="KW-1185">Reference proteome</keyword>
<keyword evidence="1" id="KW-0812">Transmembrane</keyword>
<proteinExistence type="predicted"/>
<protein>
    <submittedName>
        <fullName evidence="2">Uncharacterized protein</fullName>
    </submittedName>
</protein>